<feature type="region of interest" description="Disordered" evidence="1">
    <location>
        <begin position="34"/>
        <end position="61"/>
    </location>
</feature>
<dbReference type="Proteomes" id="UP000001811">
    <property type="component" value="Chromosome 2"/>
</dbReference>
<dbReference type="AlphaFoldDB" id="A0A5F9C4R8"/>
<reference evidence="2 3" key="1">
    <citation type="journal article" date="2011" name="Nature">
        <title>A high-resolution map of human evolutionary constraint using 29 mammals.</title>
        <authorList>
            <person name="Lindblad-Toh K."/>
            <person name="Garber M."/>
            <person name="Zuk O."/>
            <person name="Lin M.F."/>
            <person name="Parker B.J."/>
            <person name="Washietl S."/>
            <person name="Kheradpour P."/>
            <person name="Ernst J."/>
            <person name="Jordan G."/>
            <person name="Mauceli E."/>
            <person name="Ward L.D."/>
            <person name="Lowe C.B."/>
            <person name="Holloway A.K."/>
            <person name="Clamp M."/>
            <person name="Gnerre S."/>
            <person name="Alfoldi J."/>
            <person name="Beal K."/>
            <person name="Chang J."/>
            <person name="Clawson H."/>
            <person name="Cuff J."/>
            <person name="Di Palma F."/>
            <person name="Fitzgerald S."/>
            <person name="Flicek P."/>
            <person name="Guttman M."/>
            <person name="Hubisz M.J."/>
            <person name="Jaffe D.B."/>
            <person name="Jungreis I."/>
            <person name="Kent W.J."/>
            <person name="Kostka D."/>
            <person name="Lara M."/>
            <person name="Martins A.L."/>
            <person name="Massingham T."/>
            <person name="Moltke I."/>
            <person name="Raney B.J."/>
            <person name="Rasmussen M.D."/>
            <person name="Robinson J."/>
            <person name="Stark A."/>
            <person name="Vilella A.J."/>
            <person name="Wen J."/>
            <person name="Xie X."/>
            <person name="Zody M.C."/>
            <person name="Baldwin J."/>
            <person name="Bloom T."/>
            <person name="Chin C.W."/>
            <person name="Heiman D."/>
            <person name="Nicol R."/>
            <person name="Nusbaum C."/>
            <person name="Young S."/>
            <person name="Wilkinson J."/>
            <person name="Worley K.C."/>
            <person name="Kovar C.L."/>
            <person name="Muzny D.M."/>
            <person name="Gibbs R.A."/>
            <person name="Cree A."/>
            <person name="Dihn H.H."/>
            <person name="Fowler G."/>
            <person name="Jhangiani S."/>
            <person name="Joshi V."/>
            <person name="Lee S."/>
            <person name="Lewis L.R."/>
            <person name="Nazareth L.V."/>
            <person name="Okwuonu G."/>
            <person name="Santibanez J."/>
            <person name="Warren W.C."/>
            <person name="Mardis E.R."/>
            <person name="Weinstock G.M."/>
            <person name="Wilson R.K."/>
            <person name="Delehaunty K."/>
            <person name="Dooling D."/>
            <person name="Fronik C."/>
            <person name="Fulton L."/>
            <person name="Fulton B."/>
            <person name="Graves T."/>
            <person name="Minx P."/>
            <person name="Sodergren E."/>
            <person name="Birney E."/>
            <person name="Margulies E.H."/>
            <person name="Herrero J."/>
            <person name="Green E.D."/>
            <person name="Haussler D."/>
            <person name="Siepel A."/>
            <person name="Goldman N."/>
            <person name="Pollard K.S."/>
            <person name="Pedersen J.S."/>
            <person name="Lander E.S."/>
            <person name="Kellis M."/>
        </authorList>
    </citation>
    <scope>NUCLEOTIDE SEQUENCE [LARGE SCALE GENOMIC DNA]</scope>
    <source>
        <strain evidence="2 3">Thorbecke inbred</strain>
    </source>
</reference>
<dbReference type="EMBL" id="AAGW02010047">
    <property type="status" value="NOT_ANNOTATED_CDS"/>
    <property type="molecule type" value="Genomic_DNA"/>
</dbReference>
<reference evidence="2" key="2">
    <citation type="submission" date="2025-08" db="UniProtKB">
        <authorList>
            <consortium name="Ensembl"/>
        </authorList>
    </citation>
    <scope>IDENTIFICATION</scope>
    <source>
        <strain evidence="2">Thorbecke</strain>
    </source>
</reference>
<keyword evidence="3" id="KW-1185">Reference proteome</keyword>
<feature type="compositionally biased region" description="Low complexity" evidence="1">
    <location>
        <begin position="47"/>
        <end position="59"/>
    </location>
</feature>
<dbReference type="Bgee" id="ENSOCUG00000039041">
    <property type="expression patterns" value="Expressed in liver and 11 other cell types or tissues"/>
</dbReference>
<dbReference type="EMBL" id="AAGW02010048">
    <property type="status" value="NOT_ANNOTATED_CDS"/>
    <property type="molecule type" value="Genomic_DNA"/>
</dbReference>
<organism evidence="2 3">
    <name type="scientific">Oryctolagus cuniculus</name>
    <name type="common">Rabbit</name>
    <dbReference type="NCBI Taxonomy" id="9986"/>
    <lineage>
        <taxon>Eukaryota</taxon>
        <taxon>Metazoa</taxon>
        <taxon>Chordata</taxon>
        <taxon>Craniata</taxon>
        <taxon>Vertebrata</taxon>
        <taxon>Euteleostomi</taxon>
        <taxon>Mammalia</taxon>
        <taxon>Eutheria</taxon>
        <taxon>Euarchontoglires</taxon>
        <taxon>Glires</taxon>
        <taxon>Lagomorpha</taxon>
        <taxon>Leporidae</taxon>
        <taxon>Oryctolagus</taxon>
    </lineage>
</organism>
<name>A0A5F9C4R8_RABIT</name>
<proteinExistence type="predicted"/>
<dbReference type="InParanoid" id="A0A5F9C4R8"/>
<sequence length="112" mass="12109">NFPGNRASGWRWLHRPLPAVCELFSRRPGAPFAGSVSGVRRRRRRAGLGSPGAAAGARLQLRDSRERRPRVCALLAPFLLHIDGPLSHSLCPPFDTGATASRGAGPALRAWH</sequence>
<evidence type="ECO:0000313" key="2">
    <source>
        <dbReference type="Ensembl" id="ENSOCUP00000028052.1"/>
    </source>
</evidence>
<reference evidence="2" key="3">
    <citation type="submission" date="2025-09" db="UniProtKB">
        <authorList>
            <consortium name="Ensembl"/>
        </authorList>
    </citation>
    <scope>IDENTIFICATION</scope>
    <source>
        <strain evidence="2">Thorbecke</strain>
    </source>
</reference>
<dbReference type="Ensembl" id="ENSOCUT00000056567.1">
    <property type="protein sequence ID" value="ENSOCUP00000028052.1"/>
    <property type="gene ID" value="ENSOCUG00000039041.1"/>
</dbReference>
<accession>A0A5F9C4R8</accession>
<evidence type="ECO:0000313" key="3">
    <source>
        <dbReference type="Proteomes" id="UP000001811"/>
    </source>
</evidence>
<evidence type="ECO:0000256" key="1">
    <source>
        <dbReference type="SAM" id="MobiDB-lite"/>
    </source>
</evidence>
<protein>
    <submittedName>
        <fullName evidence="2">Uncharacterized protein</fullName>
    </submittedName>
</protein>